<dbReference type="PANTHER" id="PTHR23416">
    <property type="entry name" value="SIALIC ACID SYNTHASE-RELATED"/>
    <property type="match status" value="1"/>
</dbReference>
<dbReference type="Proteomes" id="UP000660270">
    <property type="component" value="Unassembled WGS sequence"/>
</dbReference>
<dbReference type="Pfam" id="PF00132">
    <property type="entry name" value="Hexapep"/>
    <property type="match status" value="1"/>
</dbReference>
<dbReference type="InterPro" id="IPR051159">
    <property type="entry name" value="Hexapeptide_acetyltransf"/>
</dbReference>
<dbReference type="GeneID" id="78219292"/>
<dbReference type="PROSITE" id="PS00101">
    <property type="entry name" value="HEXAPEP_TRANSFERASES"/>
    <property type="match status" value="1"/>
</dbReference>
<keyword evidence="4" id="KW-0012">Acyltransferase</keyword>
<dbReference type="PANTHER" id="PTHR23416:SF23">
    <property type="entry name" value="ACETYLTRANSFERASE C18B11.09C-RELATED"/>
    <property type="match status" value="1"/>
</dbReference>
<keyword evidence="5" id="KW-1185">Reference proteome</keyword>
<dbReference type="Pfam" id="PF14602">
    <property type="entry name" value="Hexapep_2"/>
    <property type="match status" value="1"/>
</dbReference>
<dbReference type="EMBL" id="JACJTM010000071">
    <property type="protein sequence ID" value="MBD2687325.1"/>
    <property type="molecule type" value="Genomic_DNA"/>
</dbReference>
<sequence>MYNRLKNLVFRLPVPLVNSNIRAKILRSKGSKIGEYVSINKHSTFGNPSNIEVGDDCVIGGNVFMDGWSSITIGSHVILSECVTILTGNHELHTPDFAGKLLPIKIEDYVWIATKAIILQGVTIGRGAVVGAGAVVREDVPPLGIVIGNPAQLVGYRRCSDFTHNPGKYLYLVH</sequence>
<protein>
    <submittedName>
        <fullName evidence="4">Acyltransferase</fullName>
    </submittedName>
</protein>
<gene>
    <name evidence="4" type="ORF">H6G43_19405</name>
</gene>
<dbReference type="Gene3D" id="2.160.10.10">
    <property type="entry name" value="Hexapeptide repeat proteins"/>
    <property type="match status" value="1"/>
</dbReference>
<dbReference type="GO" id="GO:0016746">
    <property type="term" value="F:acyltransferase activity"/>
    <property type="evidence" value="ECO:0007669"/>
    <property type="project" value="UniProtKB-KW"/>
</dbReference>
<proteinExistence type="inferred from homology"/>
<accession>A0ABR8IXG9</accession>
<keyword evidence="3" id="KW-0677">Repeat</keyword>
<evidence type="ECO:0000256" key="1">
    <source>
        <dbReference type="ARBA" id="ARBA00007274"/>
    </source>
</evidence>
<comment type="caution">
    <text evidence="4">The sequence shown here is derived from an EMBL/GenBank/DDBJ whole genome shotgun (WGS) entry which is preliminary data.</text>
</comment>
<organism evidence="4 5">
    <name type="scientific">Aphanizomenon flos-aquae FACHB-1249</name>
    <dbReference type="NCBI Taxonomy" id="2692889"/>
    <lineage>
        <taxon>Bacteria</taxon>
        <taxon>Bacillati</taxon>
        <taxon>Cyanobacteriota</taxon>
        <taxon>Cyanophyceae</taxon>
        <taxon>Nostocales</taxon>
        <taxon>Aphanizomenonaceae</taxon>
        <taxon>Aphanizomenon</taxon>
    </lineage>
</organism>
<name>A0ABR8IXG9_APHFL</name>
<evidence type="ECO:0000256" key="2">
    <source>
        <dbReference type="ARBA" id="ARBA00022679"/>
    </source>
</evidence>
<evidence type="ECO:0000313" key="4">
    <source>
        <dbReference type="EMBL" id="MBD2687325.1"/>
    </source>
</evidence>
<dbReference type="InterPro" id="IPR018357">
    <property type="entry name" value="Hexapep_transf_CS"/>
</dbReference>
<dbReference type="InterPro" id="IPR011004">
    <property type="entry name" value="Trimer_LpxA-like_sf"/>
</dbReference>
<evidence type="ECO:0000313" key="5">
    <source>
        <dbReference type="Proteomes" id="UP000660270"/>
    </source>
</evidence>
<comment type="similarity">
    <text evidence="1">Belongs to the transferase hexapeptide repeat family.</text>
</comment>
<dbReference type="InterPro" id="IPR001451">
    <property type="entry name" value="Hexapep"/>
</dbReference>
<keyword evidence="2" id="KW-0808">Transferase</keyword>
<evidence type="ECO:0000256" key="3">
    <source>
        <dbReference type="ARBA" id="ARBA00022737"/>
    </source>
</evidence>
<dbReference type="SUPFAM" id="SSF51161">
    <property type="entry name" value="Trimeric LpxA-like enzymes"/>
    <property type="match status" value="1"/>
</dbReference>
<reference evidence="4 5" key="1">
    <citation type="journal article" date="2020" name="ISME J.">
        <title>Comparative genomics reveals insights into cyanobacterial evolution and habitat adaptation.</title>
        <authorList>
            <person name="Chen M.Y."/>
            <person name="Teng W.K."/>
            <person name="Zhao L."/>
            <person name="Hu C.X."/>
            <person name="Zhou Y.K."/>
            <person name="Han B.P."/>
            <person name="Song L.R."/>
            <person name="Shu W.S."/>
        </authorList>
    </citation>
    <scope>NUCLEOTIDE SEQUENCE [LARGE SCALE GENOMIC DNA]</scope>
    <source>
        <strain evidence="4 5">FACHB-1249</strain>
    </source>
</reference>
<dbReference type="RefSeq" id="WP_190387347.1">
    <property type="nucleotide sequence ID" value="NZ_JACJTM010000071.1"/>
</dbReference>